<feature type="transmembrane region" description="Helical" evidence="1">
    <location>
        <begin position="361"/>
        <end position="376"/>
    </location>
</feature>
<keyword evidence="1" id="KW-1133">Transmembrane helix</keyword>
<dbReference type="EMBL" id="JBHSJJ010000011">
    <property type="protein sequence ID" value="MFC4873587.1"/>
    <property type="molecule type" value="Genomic_DNA"/>
</dbReference>
<feature type="transmembrane region" description="Helical" evidence="1">
    <location>
        <begin position="177"/>
        <end position="208"/>
    </location>
</feature>
<feature type="transmembrane region" description="Helical" evidence="1">
    <location>
        <begin position="148"/>
        <end position="171"/>
    </location>
</feature>
<accession>A0ABV9T534</accession>
<organism evidence="2 3">
    <name type="scientific">Negadavirga shengliensis</name>
    <dbReference type="NCBI Taxonomy" id="1389218"/>
    <lineage>
        <taxon>Bacteria</taxon>
        <taxon>Pseudomonadati</taxon>
        <taxon>Bacteroidota</taxon>
        <taxon>Cytophagia</taxon>
        <taxon>Cytophagales</taxon>
        <taxon>Cyclobacteriaceae</taxon>
        <taxon>Negadavirga</taxon>
    </lineage>
</organism>
<protein>
    <submittedName>
        <fullName evidence="2">Uncharacterized protein</fullName>
    </submittedName>
</protein>
<feature type="transmembrane region" description="Helical" evidence="1">
    <location>
        <begin position="101"/>
        <end position="121"/>
    </location>
</feature>
<comment type="caution">
    <text evidence="2">The sequence shown here is derived from an EMBL/GenBank/DDBJ whole genome shotgun (WGS) entry which is preliminary data.</text>
</comment>
<feature type="transmembrane region" description="Helical" evidence="1">
    <location>
        <begin position="296"/>
        <end position="316"/>
    </location>
</feature>
<dbReference type="RefSeq" id="WP_377066589.1">
    <property type="nucleotide sequence ID" value="NZ_JBHSJJ010000011.1"/>
</dbReference>
<evidence type="ECO:0000256" key="1">
    <source>
        <dbReference type="SAM" id="Phobius"/>
    </source>
</evidence>
<keyword evidence="3" id="KW-1185">Reference proteome</keyword>
<feature type="transmembrane region" description="Helical" evidence="1">
    <location>
        <begin position="323"/>
        <end position="349"/>
    </location>
</feature>
<name>A0ABV9T534_9BACT</name>
<evidence type="ECO:0000313" key="3">
    <source>
        <dbReference type="Proteomes" id="UP001595818"/>
    </source>
</evidence>
<reference evidence="3" key="1">
    <citation type="journal article" date="2019" name="Int. J. Syst. Evol. Microbiol.">
        <title>The Global Catalogue of Microorganisms (GCM) 10K type strain sequencing project: providing services to taxonomists for standard genome sequencing and annotation.</title>
        <authorList>
            <consortium name="The Broad Institute Genomics Platform"/>
            <consortium name="The Broad Institute Genome Sequencing Center for Infectious Disease"/>
            <person name="Wu L."/>
            <person name="Ma J."/>
        </authorList>
    </citation>
    <scope>NUCLEOTIDE SEQUENCE [LARGE SCALE GENOMIC DNA]</scope>
    <source>
        <strain evidence="3">CGMCC 4.7466</strain>
    </source>
</reference>
<feature type="transmembrane region" description="Helical" evidence="1">
    <location>
        <begin position="220"/>
        <end position="242"/>
    </location>
</feature>
<sequence>MIGALILVCCLFVASQPIINKLAAKNKKIQVKLIRNLFWYHMFFGLVYYTYTLFNRSDAIRYYQMASNHWGSWHDAFFTGTGFIEWLAYPWANFLFFNFEMSMVVFTWMGFWGFVCFYVFFKEQLRTTPRLFGYDLLPLILFLPNMHFWTASIGKGAVIFFGIGMFMYGLSAPSKRWAALAAGGFFIYMVRPHILIAILLGMGVGYVLGREKTALYKKYLVAAVGIVLSFYLYSDVINYLGYDPENFIESFEDQNVHIARELQYSAGSGVNMGGYSLPMKLFTFWFRPLFVDSPNVLGLAVSFENVLYLFLFLTLFRKDFLRYIVIAPAMVKMAGLVFVSVSISMTYMMSNLGIIIRQKSQIMYFMLFVVLAFLDWKKVEAYKQYLVKVRRLQVKKEKLKSI</sequence>
<dbReference type="Proteomes" id="UP001595818">
    <property type="component" value="Unassembled WGS sequence"/>
</dbReference>
<keyword evidence="1" id="KW-0472">Membrane</keyword>
<proteinExistence type="predicted"/>
<gene>
    <name evidence="2" type="ORF">ACFPFU_17935</name>
</gene>
<feature type="transmembrane region" description="Helical" evidence="1">
    <location>
        <begin position="33"/>
        <end position="51"/>
    </location>
</feature>
<keyword evidence="1" id="KW-0812">Transmembrane</keyword>
<evidence type="ECO:0000313" key="2">
    <source>
        <dbReference type="EMBL" id="MFC4873587.1"/>
    </source>
</evidence>